<proteinExistence type="inferred from homology"/>
<keyword evidence="6" id="KW-0378">Hydrolase</keyword>
<feature type="domain" description="DDE Tnp4" evidence="8">
    <location>
        <begin position="213"/>
        <end position="296"/>
    </location>
</feature>
<evidence type="ECO:0000259" key="8">
    <source>
        <dbReference type="Pfam" id="PF13359"/>
    </source>
</evidence>
<keyword evidence="11" id="KW-1185">Reference proteome</keyword>
<comment type="subcellular location">
    <subcellularLocation>
        <location evidence="2">Nucleus</location>
    </subcellularLocation>
</comment>
<dbReference type="AlphaFoldDB" id="A0A3Q0RQP3"/>
<evidence type="ECO:0000313" key="11">
    <source>
        <dbReference type="Proteomes" id="UP000261340"/>
    </source>
</evidence>
<accession>A0A3Q0RQP3</accession>
<keyword evidence="4" id="KW-0540">Nuclease</keyword>
<dbReference type="InterPro" id="IPR045249">
    <property type="entry name" value="HARBI1-like"/>
</dbReference>
<dbReference type="Proteomes" id="UP000261340">
    <property type="component" value="Unplaced"/>
</dbReference>
<feature type="domain" description="DUF8040" evidence="9">
    <location>
        <begin position="62"/>
        <end position="138"/>
    </location>
</feature>
<evidence type="ECO:0000259" key="9">
    <source>
        <dbReference type="Pfam" id="PF26138"/>
    </source>
</evidence>
<evidence type="ECO:0000256" key="6">
    <source>
        <dbReference type="ARBA" id="ARBA00022801"/>
    </source>
</evidence>
<keyword evidence="5" id="KW-0479">Metal-binding</keyword>
<reference evidence="10" key="1">
    <citation type="submission" date="2025-08" db="UniProtKB">
        <authorList>
            <consortium name="Ensembl"/>
        </authorList>
    </citation>
    <scope>IDENTIFICATION</scope>
</reference>
<dbReference type="InterPro" id="IPR058353">
    <property type="entry name" value="DUF8040"/>
</dbReference>
<dbReference type="Pfam" id="PF26138">
    <property type="entry name" value="DUF8040"/>
    <property type="match status" value="1"/>
</dbReference>
<dbReference type="PANTHER" id="PTHR22930:SF85">
    <property type="entry name" value="GH03217P-RELATED"/>
    <property type="match status" value="1"/>
</dbReference>
<evidence type="ECO:0000256" key="7">
    <source>
        <dbReference type="ARBA" id="ARBA00023242"/>
    </source>
</evidence>
<evidence type="ECO:0000256" key="4">
    <source>
        <dbReference type="ARBA" id="ARBA00022722"/>
    </source>
</evidence>
<dbReference type="STRING" id="61819.ENSACIP00000012118"/>
<dbReference type="GO" id="GO:0046872">
    <property type="term" value="F:metal ion binding"/>
    <property type="evidence" value="ECO:0007669"/>
    <property type="project" value="UniProtKB-KW"/>
</dbReference>
<keyword evidence="7" id="KW-0539">Nucleus</keyword>
<evidence type="ECO:0000313" key="10">
    <source>
        <dbReference type="Ensembl" id="ENSACIP00000012118.1"/>
    </source>
</evidence>
<reference evidence="10" key="2">
    <citation type="submission" date="2025-09" db="UniProtKB">
        <authorList>
            <consortium name="Ensembl"/>
        </authorList>
    </citation>
    <scope>IDENTIFICATION</scope>
</reference>
<dbReference type="GO" id="GO:0005634">
    <property type="term" value="C:nucleus"/>
    <property type="evidence" value="ECO:0007669"/>
    <property type="project" value="UniProtKB-SubCell"/>
</dbReference>
<dbReference type="GO" id="GO:0004518">
    <property type="term" value="F:nuclease activity"/>
    <property type="evidence" value="ECO:0007669"/>
    <property type="project" value="UniProtKB-KW"/>
</dbReference>
<name>A0A3Q0RQP3_AMPCI</name>
<dbReference type="PANTHER" id="PTHR22930">
    <property type="match status" value="1"/>
</dbReference>
<evidence type="ECO:0000256" key="3">
    <source>
        <dbReference type="ARBA" id="ARBA00006958"/>
    </source>
</evidence>
<dbReference type="GeneTree" id="ENSGT00940000163250"/>
<dbReference type="OMA" id="CARRIRM"/>
<comment type="similarity">
    <text evidence="3">Belongs to the HARBI1 family.</text>
</comment>
<protein>
    <submittedName>
        <fullName evidence="10">Uncharacterized protein</fullName>
    </submittedName>
</protein>
<dbReference type="GO" id="GO:0016787">
    <property type="term" value="F:hydrolase activity"/>
    <property type="evidence" value="ECO:0007669"/>
    <property type="project" value="UniProtKB-KW"/>
</dbReference>
<evidence type="ECO:0000256" key="5">
    <source>
        <dbReference type="ARBA" id="ARBA00022723"/>
    </source>
</evidence>
<comment type="cofactor">
    <cofactor evidence="1">
        <name>a divalent metal cation</name>
        <dbReference type="ChEBI" id="CHEBI:60240"/>
    </cofactor>
</comment>
<dbReference type="Pfam" id="PF13359">
    <property type="entry name" value="DDE_Tnp_4"/>
    <property type="match status" value="1"/>
</dbReference>
<dbReference type="Ensembl" id="ENSACIT00000012460.1">
    <property type="protein sequence ID" value="ENSACIP00000012118.1"/>
    <property type="gene ID" value="ENSACIG00000009445.1"/>
</dbReference>
<sequence>DTGSYSRRAGQSRRRSLTHQQDWYLLLCARRIRMSTATGVTKQSETDFMRWWDVIVPAFTNAQWVQNFRMSREVFHSLCNKLRPAMERRDTTSRECVPVRKRVAIALWKLATGSDCRSIGHLFGVSNTTVCRCVQVFCAAAETLLVPKQIRYPDEGRFREMADYTENRWGNRWGAIDGSHIPIIIYWVLRLSTLWKLATRGNLFPANVRSTSAMTAGYYILGDSAYPLQQWLLKPFQDTGHLTAEQHIFNQHVSCTRVVVENAFGRLRGRWCCLLKRNDCDIQLVKSMVATCALHNLCETYGETYETSWDVPIASALQPVVALAHGDGGGAEMYEKR</sequence>
<dbReference type="InterPro" id="IPR027806">
    <property type="entry name" value="HARBI1_dom"/>
</dbReference>
<organism evidence="10 11">
    <name type="scientific">Amphilophus citrinellus</name>
    <name type="common">Midas cichlid</name>
    <name type="synonym">Cichlasoma citrinellum</name>
    <dbReference type="NCBI Taxonomy" id="61819"/>
    <lineage>
        <taxon>Eukaryota</taxon>
        <taxon>Metazoa</taxon>
        <taxon>Chordata</taxon>
        <taxon>Craniata</taxon>
        <taxon>Vertebrata</taxon>
        <taxon>Euteleostomi</taxon>
        <taxon>Actinopterygii</taxon>
        <taxon>Neopterygii</taxon>
        <taxon>Teleostei</taxon>
        <taxon>Neoteleostei</taxon>
        <taxon>Acanthomorphata</taxon>
        <taxon>Ovalentaria</taxon>
        <taxon>Cichlomorphae</taxon>
        <taxon>Cichliformes</taxon>
        <taxon>Cichlidae</taxon>
        <taxon>New World cichlids</taxon>
        <taxon>Cichlasomatinae</taxon>
        <taxon>Heroini</taxon>
        <taxon>Amphilophus</taxon>
    </lineage>
</organism>
<evidence type="ECO:0000256" key="1">
    <source>
        <dbReference type="ARBA" id="ARBA00001968"/>
    </source>
</evidence>
<evidence type="ECO:0000256" key="2">
    <source>
        <dbReference type="ARBA" id="ARBA00004123"/>
    </source>
</evidence>